<evidence type="ECO:0000313" key="2">
    <source>
        <dbReference type="Proteomes" id="UP000015103"/>
    </source>
</evidence>
<dbReference type="HOGENOM" id="CLU_2280831_0_0_1"/>
<name>T1IA83_RHOPR</name>
<sequence length="102" mass="11555">MATVSKWMFNSLCCFLFFHQLFNVILDTNQYPNLRLREAEIDVVGLAVYLALQAIPTKVDEWIVLLCSESFFGSHGHSESLEQGCKHRPFSGTGKEYGQASH</sequence>
<dbReference type="InParanoid" id="T1IA83"/>
<dbReference type="EMBL" id="ACPB03008223">
    <property type="status" value="NOT_ANNOTATED_CDS"/>
    <property type="molecule type" value="Genomic_DNA"/>
</dbReference>
<proteinExistence type="predicted"/>
<accession>T1IA83</accession>
<dbReference type="Proteomes" id="UP000015103">
    <property type="component" value="Unassembled WGS sequence"/>
</dbReference>
<protein>
    <submittedName>
        <fullName evidence="1">Uncharacterized protein</fullName>
    </submittedName>
</protein>
<reference evidence="1" key="1">
    <citation type="submission" date="2015-05" db="UniProtKB">
        <authorList>
            <consortium name="EnsemblMetazoa"/>
        </authorList>
    </citation>
    <scope>IDENTIFICATION</scope>
</reference>
<dbReference type="EMBL" id="ACPB03008222">
    <property type="status" value="NOT_ANNOTATED_CDS"/>
    <property type="molecule type" value="Genomic_DNA"/>
</dbReference>
<organism evidence="1 2">
    <name type="scientific">Rhodnius prolixus</name>
    <name type="common">Triatomid bug</name>
    <dbReference type="NCBI Taxonomy" id="13249"/>
    <lineage>
        <taxon>Eukaryota</taxon>
        <taxon>Metazoa</taxon>
        <taxon>Ecdysozoa</taxon>
        <taxon>Arthropoda</taxon>
        <taxon>Hexapoda</taxon>
        <taxon>Insecta</taxon>
        <taxon>Pterygota</taxon>
        <taxon>Neoptera</taxon>
        <taxon>Paraneoptera</taxon>
        <taxon>Hemiptera</taxon>
        <taxon>Heteroptera</taxon>
        <taxon>Panheteroptera</taxon>
        <taxon>Cimicomorpha</taxon>
        <taxon>Reduviidae</taxon>
        <taxon>Triatominae</taxon>
        <taxon>Rhodnius</taxon>
    </lineage>
</organism>
<dbReference type="VEuPathDB" id="VectorBase:RPRC013204"/>
<dbReference type="EnsemblMetazoa" id="RPRC013204-RA">
    <property type="protein sequence ID" value="RPRC013204-PA"/>
    <property type="gene ID" value="RPRC013204"/>
</dbReference>
<dbReference type="AlphaFoldDB" id="T1IA83"/>
<keyword evidence="2" id="KW-1185">Reference proteome</keyword>
<evidence type="ECO:0000313" key="1">
    <source>
        <dbReference type="EnsemblMetazoa" id="RPRC013204-PA"/>
    </source>
</evidence>